<dbReference type="Proteomes" id="UP000243052">
    <property type="component" value="Chromosome ii"/>
</dbReference>
<evidence type="ECO:0000256" key="4">
    <source>
        <dbReference type="ARBA" id="ARBA00022490"/>
    </source>
</evidence>
<evidence type="ECO:0000313" key="8">
    <source>
        <dbReference type="EMBL" id="AMD18626.1"/>
    </source>
</evidence>
<feature type="compositionally biased region" description="Basic and acidic residues" evidence="7">
    <location>
        <begin position="415"/>
        <end position="424"/>
    </location>
</feature>
<protein>
    <recommendedName>
        <fullName evidence="3 6">Topoisomerase I damage affected protein 11</fullName>
    </recommendedName>
</protein>
<feature type="coiled-coil region" evidence="6">
    <location>
        <begin position="217"/>
        <end position="251"/>
    </location>
</feature>
<evidence type="ECO:0000256" key="1">
    <source>
        <dbReference type="ARBA" id="ARBA00004496"/>
    </source>
</evidence>
<feature type="compositionally biased region" description="Polar residues" evidence="7">
    <location>
        <begin position="285"/>
        <end position="295"/>
    </location>
</feature>
<dbReference type="Pfam" id="PF17084">
    <property type="entry name" value="TDA11"/>
    <property type="match status" value="1"/>
</dbReference>
<feature type="compositionally biased region" description="Basic and acidic residues" evidence="7">
    <location>
        <begin position="476"/>
        <end position="486"/>
    </location>
</feature>
<dbReference type="RefSeq" id="XP_017985622.1">
    <property type="nucleotide sequence ID" value="XM_018130282.1"/>
</dbReference>
<dbReference type="AlphaFoldDB" id="A0A109UW18"/>
<organism evidence="8 9">
    <name type="scientific">Eremothecium sinecaudum</name>
    <dbReference type="NCBI Taxonomy" id="45286"/>
    <lineage>
        <taxon>Eukaryota</taxon>
        <taxon>Fungi</taxon>
        <taxon>Dikarya</taxon>
        <taxon>Ascomycota</taxon>
        <taxon>Saccharomycotina</taxon>
        <taxon>Saccharomycetes</taxon>
        <taxon>Saccharomycetales</taxon>
        <taxon>Saccharomycetaceae</taxon>
        <taxon>Eremothecium</taxon>
    </lineage>
</organism>
<comment type="similarity">
    <text evidence="2 6">Belongs to the TDA11 family.</text>
</comment>
<feature type="region of interest" description="Disordered" evidence="7">
    <location>
        <begin position="285"/>
        <end position="327"/>
    </location>
</feature>
<evidence type="ECO:0000256" key="2">
    <source>
        <dbReference type="ARBA" id="ARBA00008382"/>
    </source>
</evidence>
<feature type="compositionally biased region" description="Basic and acidic residues" evidence="7">
    <location>
        <begin position="444"/>
        <end position="462"/>
    </location>
</feature>
<evidence type="ECO:0000313" key="9">
    <source>
        <dbReference type="Proteomes" id="UP000243052"/>
    </source>
</evidence>
<evidence type="ECO:0000256" key="7">
    <source>
        <dbReference type="SAM" id="MobiDB-lite"/>
    </source>
</evidence>
<dbReference type="EMBL" id="CP014242">
    <property type="protein sequence ID" value="AMD18626.1"/>
    <property type="molecule type" value="Genomic_DNA"/>
</dbReference>
<gene>
    <name evidence="6" type="primary">TDA11</name>
    <name evidence="8" type="ORF">AW171_hschr2135</name>
</gene>
<evidence type="ECO:0000256" key="6">
    <source>
        <dbReference type="RuleBase" id="RU362140"/>
    </source>
</evidence>
<dbReference type="OrthoDB" id="4036304at2759"/>
<evidence type="ECO:0000256" key="3">
    <source>
        <dbReference type="ARBA" id="ARBA00014140"/>
    </source>
</evidence>
<evidence type="ECO:0000256" key="5">
    <source>
        <dbReference type="ARBA" id="ARBA00023054"/>
    </source>
</evidence>
<accession>A0A109UW18</accession>
<keyword evidence="9" id="KW-1185">Reference proteome</keyword>
<feature type="region of interest" description="Disordered" evidence="7">
    <location>
        <begin position="405"/>
        <end position="486"/>
    </location>
</feature>
<name>A0A109UW18_9SACH</name>
<proteinExistence type="inferred from homology"/>
<keyword evidence="4 6" id="KW-0963">Cytoplasm</keyword>
<reference evidence="8 9" key="1">
    <citation type="submission" date="2016-01" db="EMBL/GenBank/DDBJ databases">
        <title>Genome sequence of the yeast Holleya sinecauda.</title>
        <authorList>
            <person name="Dietrich F.S."/>
        </authorList>
    </citation>
    <scope>NUCLEOTIDE SEQUENCE [LARGE SCALE GENOMIC DNA]</scope>
    <source>
        <strain evidence="8 9">ATCC 58844</strain>
    </source>
</reference>
<dbReference type="GeneID" id="28721768"/>
<sequence length="486" mass="52997">MSAMKGNGSERFDGIGHEFPSNDELGDSKNNIVGENNENENHILSIVDKNKDCYISGMSADISSGNISCESKDLEPVLKITKFADGALCTGKDSSGEDIWHNAEDKMKNSTQQAVNLRRNASIKRKSLIQSIISPGSGSPNLPSPLSHCNNNGSAGGFTNSAALNPNAVSWGYQQKCSSQGSGHSRASSSGSIRSEDEALTDVSAMLQTLATRELEVLEQRKNVEDLRKHLELEERTLAMQMQELDGLKLKVSYALDPNSGGSLNHIRGVPPASEQVVIQNQEARNATQSLQGKSRPSKNIERSSSRRSSAAGSAPPKQGTTVPPVKQESVWSKSLSLLNDFDQLLQQGLEKKLGFEDIAPSQHLSSTKTYSKSNRVLLEDKGISFWGFVQDFKATLLSLGEIGYPPDTPTGQKQRNENHDPKLTRSNSTNKKRKNSAGNKTRLTREGREGSRKLVTIDEKLSQAAPVSSTPRILHQQERSNTETR</sequence>
<feature type="region of interest" description="Disordered" evidence="7">
    <location>
        <begin position="1"/>
        <end position="34"/>
    </location>
</feature>
<feature type="compositionally biased region" description="Low complexity" evidence="7">
    <location>
        <begin position="178"/>
        <end position="193"/>
    </location>
</feature>
<comment type="subcellular location">
    <subcellularLocation>
        <location evidence="1 6">Cytoplasm</location>
    </subcellularLocation>
</comment>
<dbReference type="InterPro" id="IPR031388">
    <property type="entry name" value="Tda11"/>
</dbReference>
<dbReference type="GO" id="GO:0005737">
    <property type="term" value="C:cytoplasm"/>
    <property type="evidence" value="ECO:0007669"/>
    <property type="project" value="UniProtKB-SubCell"/>
</dbReference>
<feature type="region of interest" description="Disordered" evidence="7">
    <location>
        <begin position="175"/>
        <end position="196"/>
    </location>
</feature>
<keyword evidence="5 6" id="KW-0175">Coiled coil</keyword>